<gene>
    <name evidence="5" type="ORF">GCM10009720_21620</name>
</gene>
<dbReference type="InterPro" id="IPR029016">
    <property type="entry name" value="GAF-like_dom_sf"/>
</dbReference>
<keyword evidence="3" id="KW-0804">Transcription</keyword>
<evidence type="ECO:0000313" key="5">
    <source>
        <dbReference type="EMBL" id="GAA2040873.1"/>
    </source>
</evidence>
<feature type="domain" description="HTH luxR-type" evidence="4">
    <location>
        <begin position="217"/>
        <end position="282"/>
    </location>
</feature>
<reference evidence="5 6" key="1">
    <citation type="journal article" date="2019" name="Int. J. Syst. Evol. Microbiol.">
        <title>The Global Catalogue of Microorganisms (GCM) 10K type strain sequencing project: providing services to taxonomists for standard genome sequencing and annotation.</title>
        <authorList>
            <consortium name="The Broad Institute Genomics Platform"/>
            <consortium name="The Broad Institute Genome Sequencing Center for Infectious Disease"/>
            <person name="Wu L."/>
            <person name="Ma J."/>
        </authorList>
    </citation>
    <scope>NUCLEOTIDE SEQUENCE [LARGE SCALE GENOMIC DNA]</scope>
    <source>
        <strain evidence="5 6">JCM 13595</strain>
    </source>
</reference>
<dbReference type="CDD" id="cd06170">
    <property type="entry name" value="LuxR_C_like"/>
    <property type="match status" value="1"/>
</dbReference>
<comment type="caution">
    <text evidence="5">The sequence shown here is derived from an EMBL/GenBank/DDBJ whole genome shotgun (WGS) entry which is preliminary data.</text>
</comment>
<dbReference type="InterPro" id="IPR016032">
    <property type="entry name" value="Sig_transdc_resp-reg_C-effctor"/>
</dbReference>
<accession>A0ABN2UV12</accession>
<dbReference type="PROSITE" id="PS50043">
    <property type="entry name" value="HTH_LUXR_2"/>
    <property type="match status" value="1"/>
</dbReference>
<dbReference type="SUPFAM" id="SSF46894">
    <property type="entry name" value="C-terminal effector domain of the bipartite response regulators"/>
    <property type="match status" value="1"/>
</dbReference>
<dbReference type="SMART" id="SM00421">
    <property type="entry name" value="HTH_LUXR"/>
    <property type="match status" value="1"/>
</dbReference>
<evidence type="ECO:0000256" key="1">
    <source>
        <dbReference type="ARBA" id="ARBA00023015"/>
    </source>
</evidence>
<keyword evidence="6" id="KW-1185">Reference proteome</keyword>
<keyword evidence="2" id="KW-0238">DNA-binding</keyword>
<name>A0ABN2UV12_9MICC</name>
<evidence type="ECO:0000259" key="4">
    <source>
        <dbReference type="PROSITE" id="PS50043"/>
    </source>
</evidence>
<keyword evidence="1" id="KW-0805">Transcription regulation</keyword>
<dbReference type="Proteomes" id="UP001501461">
    <property type="component" value="Unassembled WGS sequence"/>
</dbReference>
<evidence type="ECO:0000256" key="2">
    <source>
        <dbReference type="ARBA" id="ARBA00023125"/>
    </source>
</evidence>
<dbReference type="Pfam" id="PF00196">
    <property type="entry name" value="GerE"/>
    <property type="match status" value="1"/>
</dbReference>
<dbReference type="PRINTS" id="PR00038">
    <property type="entry name" value="HTHLUXR"/>
</dbReference>
<dbReference type="PANTHER" id="PTHR44688:SF16">
    <property type="entry name" value="DNA-BINDING TRANSCRIPTIONAL ACTIVATOR DEVR_DOSR"/>
    <property type="match status" value="1"/>
</dbReference>
<dbReference type="SUPFAM" id="SSF55781">
    <property type="entry name" value="GAF domain-like"/>
    <property type="match status" value="1"/>
</dbReference>
<dbReference type="Gene3D" id="1.10.10.10">
    <property type="entry name" value="Winged helix-like DNA-binding domain superfamily/Winged helix DNA-binding domain"/>
    <property type="match status" value="1"/>
</dbReference>
<dbReference type="InterPro" id="IPR036388">
    <property type="entry name" value="WH-like_DNA-bd_sf"/>
</dbReference>
<protein>
    <submittedName>
        <fullName evidence="5">LuxR C-terminal-related transcriptional regulator</fullName>
    </submittedName>
</protein>
<dbReference type="PANTHER" id="PTHR44688">
    <property type="entry name" value="DNA-BINDING TRANSCRIPTIONAL ACTIVATOR DEVR_DOSR"/>
    <property type="match status" value="1"/>
</dbReference>
<dbReference type="InterPro" id="IPR000792">
    <property type="entry name" value="Tscrpt_reg_LuxR_C"/>
</dbReference>
<sequence>MSVSRSQALYRPSDLNLVKSSLRNIHSSRSSAVTFGGIFHGDDLAISEVFGGRTRALNNVTVPIGQGIGGRAALEGRPIGAGNYVRSNHITHEFDGVVRREAIMSIYAIPVMVDLKPRGMIYTSTRDGNALGERIVKETATLANQIGHEIKIRDEVDRRTELLDQAQHLSEPDYQGMVDAVRTAYAELIGLANSTVDQETAATIRAIAGQLERGRERSQPAPDLTARELEVLSQVAMGCSYAEVANRLSLKPLTVKGYMRTILSKLHVHNRHEAVVMARKYGLIP</sequence>
<dbReference type="EMBL" id="BAAAMN010000047">
    <property type="protein sequence ID" value="GAA2040873.1"/>
    <property type="molecule type" value="Genomic_DNA"/>
</dbReference>
<evidence type="ECO:0000256" key="3">
    <source>
        <dbReference type="ARBA" id="ARBA00023163"/>
    </source>
</evidence>
<dbReference type="Gene3D" id="3.30.450.40">
    <property type="match status" value="1"/>
</dbReference>
<evidence type="ECO:0000313" key="6">
    <source>
        <dbReference type="Proteomes" id="UP001501461"/>
    </source>
</evidence>
<dbReference type="RefSeq" id="WP_343958504.1">
    <property type="nucleotide sequence ID" value="NZ_BAAAMN010000047.1"/>
</dbReference>
<organism evidence="5 6">
    <name type="scientific">Yaniella flava</name>
    <dbReference type="NCBI Taxonomy" id="287930"/>
    <lineage>
        <taxon>Bacteria</taxon>
        <taxon>Bacillati</taxon>
        <taxon>Actinomycetota</taxon>
        <taxon>Actinomycetes</taxon>
        <taxon>Micrococcales</taxon>
        <taxon>Micrococcaceae</taxon>
        <taxon>Yaniella</taxon>
    </lineage>
</organism>
<proteinExistence type="predicted"/>